<dbReference type="InterPro" id="IPR050734">
    <property type="entry name" value="PIH1/Kintoun_subfamily"/>
</dbReference>
<dbReference type="GO" id="GO:0060285">
    <property type="term" value="P:cilium-dependent cell motility"/>
    <property type="evidence" value="ECO:0007669"/>
    <property type="project" value="UniProtKB-UniRule"/>
</dbReference>
<feature type="compositionally biased region" description="Polar residues" evidence="4">
    <location>
        <begin position="753"/>
        <end position="765"/>
    </location>
</feature>
<evidence type="ECO:0000259" key="6">
    <source>
        <dbReference type="Pfam" id="PF18201"/>
    </source>
</evidence>
<dbReference type="GO" id="GO:0120293">
    <property type="term" value="C:dynein axonemal particle"/>
    <property type="evidence" value="ECO:0007669"/>
    <property type="project" value="UniProtKB-SubCell"/>
</dbReference>
<dbReference type="InterPro" id="IPR034727">
    <property type="entry name" value="Kintoun"/>
</dbReference>
<evidence type="ECO:0000256" key="4">
    <source>
        <dbReference type="SAM" id="MobiDB-lite"/>
    </source>
</evidence>
<evidence type="ECO:0000256" key="2">
    <source>
        <dbReference type="ARBA" id="ARBA00024190"/>
    </source>
</evidence>
<feature type="compositionally biased region" description="Basic and acidic residues" evidence="4">
    <location>
        <begin position="696"/>
        <end position="705"/>
    </location>
</feature>
<feature type="compositionally biased region" description="Basic residues" evidence="4">
    <location>
        <begin position="686"/>
        <end position="695"/>
    </location>
</feature>
<dbReference type="HAMAP" id="MF_03069">
    <property type="entry name" value="Kintoun"/>
    <property type="match status" value="1"/>
</dbReference>
<keyword evidence="1 3" id="KW-0963">Cytoplasm</keyword>
<dbReference type="Pfam" id="PF18201">
    <property type="entry name" value="PIH1_CS"/>
    <property type="match status" value="1"/>
</dbReference>
<dbReference type="AlphaFoldDB" id="A0A6J1WQX0"/>
<evidence type="ECO:0000256" key="3">
    <source>
        <dbReference type="HAMAP-Rule" id="MF_03069"/>
    </source>
</evidence>
<dbReference type="Proteomes" id="UP001652740">
    <property type="component" value="Unplaced"/>
</dbReference>
<comment type="function">
    <text evidence="3">Required for cytoplasmic pre-assembly of axonemal dyneins, thereby playing a central role in motility in cilia and flagella. Involved in pre-assembly of dynein arm complexes in the cytoplasm before intraflagellar transport loads them for the ciliary compartment.</text>
</comment>
<comment type="subcellular location">
    <subcellularLocation>
        <location evidence="3">Cytoplasm</location>
    </subcellularLocation>
    <subcellularLocation>
        <location evidence="2">Dynein axonemal particle</location>
    </subcellularLocation>
</comment>
<accession>A0A6J1WQX0</accession>
<feature type="region of interest" description="Disordered" evidence="4">
    <location>
        <begin position="381"/>
        <end position="404"/>
    </location>
</feature>
<dbReference type="KEGG" id="gmw:113517390"/>
<dbReference type="InParanoid" id="A0A6J1WQX0"/>
<feature type="domain" description="PIH1D1/2/3 CS-like" evidence="6">
    <location>
        <begin position="268"/>
        <end position="368"/>
    </location>
</feature>
<dbReference type="PANTHER" id="PTHR22997:SF3">
    <property type="entry name" value="PROTEIN KINTOUN"/>
    <property type="match status" value="1"/>
</dbReference>
<sequence length="863" mass="98551">MATGVKPRDEESQLTKSDLETIQDAMKCKKFRDLLTDYCEEVRDPANQALYQKEMTQLEKERGYDVTFINPKGGYVIKTSVAGDRKAFINICSNENVDKPSCSVQEINGIKGMNWLLPYSIIPPREDYNNKKERCVIYDVVFHPDTLRMAEVNKRFRELVNKTAFDGLQKTYNIHFDSNNFRFPKSHYKGTSTPAVIRKEDPNYVPPTDEETENISPEVLEKMYPQHIYNEKMDKPTEELISHQNQKQKRQSRKVKEEFTHTTENGYTIPKYVIKQQKNVDLQEFTNEKDSKQYSAIPSHIVIEVNLPMLSSTKDCILDVKEKSLNLISEKPAKYKLNLTLPYPVNDECGNAKFDKSKHMLIVTLPVIKRSNNHNINSLKVDSGVESEENSGSQSDEGGMDGLVVDLPSTPESPLLKNYDHPSEKPLEDPFLVSSLGYTLPSYTHNVMDEIVAFTFHVKNTEPDSVKVKKDDNKIYIKFTSIGSGFVPVHYAAIIIFEEQIKFENVSGEAWDNNVILQLEVVGDVPQKFQIGLSEDSFTSEYFDMSQVSRSSKPRIVNETKLDYHKEVTTPVVEVTNLGTETNIVVSSNNFDYNEDNIESPTTKEKEIVWTETENNESGAKSILRKQISMTRSYSESSMGDVASSMDYISSDCIPEESSLKKTVRFNDVIARQFYRYNSSIEGQKKKNQRRKSKKRNQEQRKSESEAEDDVTNSNMTSKPRLKSALKLRRDSGLADTSDAEADCKTTPLDSPISPSTFNIPTNSNKSTNIYDDDFKDNVDEKEKFKSILNIDYKAKAPSEPTIWESASESTKTPKRQDDSKSFNKITCDNIKHNTNLYNPDNLNKGQYLEVAFKNDLIFDLDM</sequence>
<protein>
    <recommendedName>
        <fullName evidence="3">Protein kintoun</fullName>
    </recommendedName>
    <alternativeName>
        <fullName evidence="3">Dynein assembly factor 2, axonemal homolog</fullName>
    </alternativeName>
</protein>
<dbReference type="GO" id="GO:0070286">
    <property type="term" value="P:axonemal dynein complex assembly"/>
    <property type="evidence" value="ECO:0007669"/>
    <property type="project" value="UniProtKB-UniRule"/>
</dbReference>
<dbReference type="PANTHER" id="PTHR22997">
    <property type="entry name" value="PIH1 DOMAIN-CONTAINING PROTEIN 1"/>
    <property type="match status" value="1"/>
</dbReference>
<feature type="region of interest" description="Disordered" evidence="4">
    <location>
        <begin position="681"/>
        <end position="765"/>
    </location>
</feature>
<proteinExistence type="inferred from homology"/>
<organism evidence="7 8">
    <name type="scientific">Galleria mellonella</name>
    <name type="common">Greater wax moth</name>
    <dbReference type="NCBI Taxonomy" id="7137"/>
    <lineage>
        <taxon>Eukaryota</taxon>
        <taxon>Metazoa</taxon>
        <taxon>Ecdysozoa</taxon>
        <taxon>Arthropoda</taxon>
        <taxon>Hexapoda</taxon>
        <taxon>Insecta</taxon>
        <taxon>Pterygota</taxon>
        <taxon>Neoptera</taxon>
        <taxon>Endopterygota</taxon>
        <taxon>Lepidoptera</taxon>
        <taxon>Glossata</taxon>
        <taxon>Ditrysia</taxon>
        <taxon>Pyraloidea</taxon>
        <taxon>Pyralidae</taxon>
        <taxon>Galleriinae</taxon>
        <taxon>Galleria</taxon>
    </lineage>
</organism>
<evidence type="ECO:0000313" key="8">
    <source>
        <dbReference type="RefSeq" id="XP_026757847.2"/>
    </source>
</evidence>
<feature type="domain" description="PIH1 N-terminal" evidence="5">
    <location>
        <begin position="42"/>
        <end position="204"/>
    </location>
</feature>
<evidence type="ECO:0000256" key="1">
    <source>
        <dbReference type="ARBA" id="ARBA00022490"/>
    </source>
</evidence>
<dbReference type="GeneID" id="113517390"/>
<dbReference type="FunCoup" id="A0A6J1WQX0">
    <property type="interactions" value="305"/>
</dbReference>
<feature type="region of interest" description="Disordered" evidence="4">
    <location>
        <begin position="800"/>
        <end position="824"/>
    </location>
</feature>
<gene>
    <name evidence="8" type="primary">LOC113517390</name>
</gene>
<dbReference type="Pfam" id="PF08190">
    <property type="entry name" value="PIH1"/>
    <property type="match status" value="1"/>
</dbReference>
<evidence type="ECO:0000313" key="7">
    <source>
        <dbReference type="Proteomes" id="UP001652740"/>
    </source>
</evidence>
<evidence type="ECO:0000259" key="5">
    <source>
        <dbReference type="Pfam" id="PF08190"/>
    </source>
</evidence>
<reference evidence="8" key="1">
    <citation type="submission" date="2025-08" db="UniProtKB">
        <authorList>
            <consortium name="RefSeq"/>
        </authorList>
    </citation>
    <scope>IDENTIFICATION</scope>
    <source>
        <tissue evidence="8">Whole larvae</tissue>
    </source>
</reference>
<dbReference type="InterPro" id="IPR041442">
    <property type="entry name" value="PIH1D1/2/3_CS-like"/>
</dbReference>
<feature type="region of interest" description="Disordered" evidence="4">
    <location>
        <begin position="240"/>
        <end position="259"/>
    </location>
</feature>
<dbReference type="InterPro" id="IPR012981">
    <property type="entry name" value="PIH1_N"/>
</dbReference>
<name>A0A6J1WQX0_GALME</name>
<dbReference type="RefSeq" id="XP_026757847.2">
    <property type="nucleotide sequence ID" value="XM_026902046.3"/>
</dbReference>
<comment type="similarity">
    <text evidence="3">Belongs to the PIH1 family. Kintoun subfamily.</text>
</comment>
<keyword evidence="7" id="KW-1185">Reference proteome</keyword>